<comment type="caution">
    <text evidence="2">The sequence shown here is derived from an EMBL/GenBank/DDBJ whole genome shotgun (WGS) entry which is preliminary data.</text>
</comment>
<protein>
    <submittedName>
        <fullName evidence="2">Uncharacterized protein</fullName>
    </submittedName>
</protein>
<dbReference type="AlphaFoldDB" id="A0A401SCU2"/>
<reference evidence="2 3" key="1">
    <citation type="journal article" date="2018" name="Nat. Ecol. Evol.">
        <title>Shark genomes provide insights into elasmobranch evolution and the origin of vertebrates.</title>
        <authorList>
            <person name="Hara Y"/>
            <person name="Yamaguchi K"/>
            <person name="Onimaru K"/>
            <person name="Kadota M"/>
            <person name="Koyanagi M"/>
            <person name="Keeley SD"/>
            <person name="Tatsumi K"/>
            <person name="Tanaka K"/>
            <person name="Motone F"/>
            <person name="Kageyama Y"/>
            <person name="Nozu R"/>
            <person name="Adachi N"/>
            <person name="Nishimura O"/>
            <person name="Nakagawa R"/>
            <person name="Tanegashima C"/>
            <person name="Kiyatake I"/>
            <person name="Matsumoto R"/>
            <person name="Murakumo K"/>
            <person name="Nishida K"/>
            <person name="Terakita A"/>
            <person name="Kuratani S"/>
            <person name="Sato K"/>
            <person name="Hyodo S Kuraku.S."/>
        </authorList>
    </citation>
    <scope>NUCLEOTIDE SEQUENCE [LARGE SCALE GENOMIC DNA]</scope>
</reference>
<gene>
    <name evidence="2" type="ORF">chiPu_0006666</name>
</gene>
<feature type="region of interest" description="Disordered" evidence="1">
    <location>
        <begin position="73"/>
        <end position="98"/>
    </location>
</feature>
<sequence length="98" mass="10345">MVQGAPSVPQTESRSHRRCGTASTSVTQRARSRLLLGLAQSSSAFHAPPSAHAPVGARSPCATRRRLASFAQSGARTTATMQHPESARTPLTPFHAAR</sequence>
<proteinExistence type="predicted"/>
<evidence type="ECO:0000313" key="3">
    <source>
        <dbReference type="Proteomes" id="UP000287033"/>
    </source>
</evidence>
<keyword evidence="3" id="KW-1185">Reference proteome</keyword>
<feature type="region of interest" description="Disordered" evidence="1">
    <location>
        <begin position="1"/>
        <end position="28"/>
    </location>
</feature>
<dbReference type="Proteomes" id="UP000287033">
    <property type="component" value="Unassembled WGS sequence"/>
</dbReference>
<accession>A0A401SCU2</accession>
<organism evidence="2 3">
    <name type="scientific">Chiloscyllium punctatum</name>
    <name type="common">Brownbanded bambooshark</name>
    <name type="synonym">Hemiscyllium punctatum</name>
    <dbReference type="NCBI Taxonomy" id="137246"/>
    <lineage>
        <taxon>Eukaryota</taxon>
        <taxon>Metazoa</taxon>
        <taxon>Chordata</taxon>
        <taxon>Craniata</taxon>
        <taxon>Vertebrata</taxon>
        <taxon>Chondrichthyes</taxon>
        <taxon>Elasmobranchii</taxon>
        <taxon>Galeomorphii</taxon>
        <taxon>Galeoidea</taxon>
        <taxon>Orectolobiformes</taxon>
        <taxon>Hemiscylliidae</taxon>
        <taxon>Chiloscyllium</taxon>
    </lineage>
</organism>
<name>A0A401SCU2_CHIPU</name>
<evidence type="ECO:0000256" key="1">
    <source>
        <dbReference type="SAM" id="MobiDB-lite"/>
    </source>
</evidence>
<dbReference type="EMBL" id="BEZZ01000196">
    <property type="protein sequence ID" value="GCC28237.1"/>
    <property type="molecule type" value="Genomic_DNA"/>
</dbReference>
<evidence type="ECO:0000313" key="2">
    <source>
        <dbReference type="EMBL" id="GCC28237.1"/>
    </source>
</evidence>
<feature type="compositionally biased region" description="Polar residues" evidence="1">
    <location>
        <begin position="73"/>
        <end position="83"/>
    </location>
</feature>